<evidence type="ECO:0000313" key="1">
    <source>
        <dbReference type="EMBL" id="SDD95897.1"/>
    </source>
</evidence>
<name>A0A1G6Z1V7_NIADE</name>
<protein>
    <submittedName>
        <fullName evidence="1">Uncharacterized protein</fullName>
    </submittedName>
</protein>
<reference evidence="2" key="1">
    <citation type="submission" date="2016-10" db="EMBL/GenBank/DDBJ databases">
        <authorList>
            <person name="Varghese N."/>
            <person name="Submissions S."/>
        </authorList>
    </citation>
    <scope>NUCLEOTIDE SEQUENCE [LARGE SCALE GENOMIC DNA]</scope>
    <source>
        <strain evidence="2">DSM 25811 / CCM 8410 / LMG 26954 / E90</strain>
    </source>
</reference>
<sequence length="55" mass="6449">IRNKIVELYTLKRCVNIIVELAGKISSSIVAIVPNRSFARNHKFKRKNRFSPMYK</sequence>
<organism evidence="1 2">
    <name type="scientific">Niabella drilacis (strain DSM 25811 / CCM 8410 / CCUG 62505 / LMG 26954 / E90)</name>
    <dbReference type="NCBI Taxonomy" id="1285928"/>
    <lineage>
        <taxon>Bacteria</taxon>
        <taxon>Pseudomonadati</taxon>
        <taxon>Bacteroidota</taxon>
        <taxon>Chitinophagia</taxon>
        <taxon>Chitinophagales</taxon>
        <taxon>Chitinophagaceae</taxon>
        <taxon>Niabella</taxon>
    </lineage>
</organism>
<keyword evidence="2" id="KW-1185">Reference proteome</keyword>
<feature type="non-terminal residue" evidence="1">
    <location>
        <position position="1"/>
    </location>
</feature>
<dbReference type="Proteomes" id="UP000198757">
    <property type="component" value="Unassembled WGS sequence"/>
</dbReference>
<dbReference type="AlphaFoldDB" id="A0A1G6Z1V7"/>
<proteinExistence type="predicted"/>
<dbReference type="EMBL" id="FMZO01000017">
    <property type="protein sequence ID" value="SDD95897.1"/>
    <property type="molecule type" value="Genomic_DNA"/>
</dbReference>
<gene>
    <name evidence="1" type="ORF">SAMN04487894_1171</name>
</gene>
<evidence type="ECO:0000313" key="2">
    <source>
        <dbReference type="Proteomes" id="UP000198757"/>
    </source>
</evidence>
<accession>A0A1G6Z1V7</accession>